<dbReference type="Pfam" id="PF00155">
    <property type="entry name" value="Aminotran_1_2"/>
    <property type="match status" value="1"/>
</dbReference>
<dbReference type="EMBL" id="JAUSVF010000001">
    <property type="protein sequence ID" value="MDQ0318305.1"/>
    <property type="molecule type" value="Genomic_DNA"/>
</dbReference>
<evidence type="ECO:0000313" key="2">
    <source>
        <dbReference type="EMBL" id="MDQ0318305.1"/>
    </source>
</evidence>
<dbReference type="Proteomes" id="UP001230207">
    <property type="component" value="Unassembled WGS sequence"/>
</dbReference>
<dbReference type="SUPFAM" id="SSF53383">
    <property type="entry name" value="PLP-dependent transferases"/>
    <property type="match status" value="1"/>
</dbReference>
<evidence type="ECO:0000259" key="1">
    <source>
        <dbReference type="Pfam" id="PF00155"/>
    </source>
</evidence>
<comment type="caution">
    <text evidence="2">The sequence shown here is derived from an EMBL/GenBank/DDBJ whole genome shotgun (WGS) entry which is preliminary data.</text>
</comment>
<dbReference type="Gene3D" id="3.90.1150.10">
    <property type="entry name" value="Aspartate Aminotransferase, domain 1"/>
    <property type="match status" value="1"/>
</dbReference>
<dbReference type="InterPro" id="IPR015424">
    <property type="entry name" value="PyrdxlP-dep_Trfase"/>
</dbReference>
<evidence type="ECO:0000313" key="3">
    <source>
        <dbReference type="Proteomes" id="UP001230207"/>
    </source>
</evidence>
<accession>A0ABU0BLH1</accession>
<dbReference type="InterPro" id="IPR004839">
    <property type="entry name" value="Aminotransferase_I/II_large"/>
</dbReference>
<dbReference type="InterPro" id="IPR015422">
    <property type="entry name" value="PyrdxlP-dep_Trfase_small"/>
</dbReference>
<dbReference type="PANTHER" id="PTHR43510:SF1">
    <property type="entry name" value="AMINOTRANSFERASE FUNCTION, HYPOTHETICAL (EUROFUNG)"/>
    <property type="match status" value="1"/>
</dbReference>
<protein>
    <submittedName>
        <fullName evidence="2">Aspartate/methionine/tyrosine aminotransferase</fullName>
    </submittedName>
</protein>
<organism evidence="2 3">
    <name type="scientific">Pararhizobium capsulatum DSM 1112</name>
    <dbReference type="NCBI Taxonomy" id="1121113"/>
    <lineage>
        <taxon>Bacteria</taxon>
        <taxon>Pseudomonadati</taxon>
        <taxon>Pseudomonadota</taxon>
        <taxon>Alphaproteobacteria</taxon>
        <taxon>Hyphomicrobiales</taxon>
        <taxon>Rhizobiaceae</taxon>
        <taxon>Rhizobium/Agrobacterium group</taxon>
        <taxon>Pararhizobium</taxon>
    </lineage>
</organism>
<feature type="domain" description="Aminotransferase class I/classII large" evidence="1">
    <location>
        <begin position="56"/>
        <end position="360"/>
    </location>
</feature>
<dbReference type="InterPro" id="IPR015421">
    <property type="entry name" value="PyrdxlP-dep_Trfase_major"/>
</dbReference>
<reference evidence="2 3" key="1">
    <citation type="submission" date="2023-07" db="EMBL/GenBank/DDBJ databases">
        <title>Genomic Encyclopedia of Type Strains, Phase IV (KMG-IV): sequencing the most valuable type-strain genomes for metagenomic binning, comparative biology and taxonomic classification.</title>
        <authorList>
            <person name="Goeker M."/>
        </authorList>
    </citation>
    <scope>NUCLEOTIDE SEQUENCE [LARGE SCALE GENOMIC DNA]</scope>
    <source>
        <strain evidence="2 3">DSM 1112</strain>
    </source>
</reference>
<name>A0ABU0BLH1_9HYPH</name>
<dbReference type="PANTHER" id="PTHR43510">
    <property type="entry name" value="AMINOTRANSFERASE FUNCTION, HYPOTHETICAL (EUROFUNG)"/>
    <property type="match status" value="1"/>
</dbReference>
<keyword evidence="2" id="KW-0808">Transferase</keyword>
<dbReference type="Gene3D" id="3.40.640.10">
    <property type="entry name" value="Type I PLP-dependent aspartate aminotransferase-like (Major domain)"/>
    <property type="match status" value="1"/>
</dbReference>
<keyword evidence="2" id="KW-0032">Aminotransferase</keyword>
<dbReference type="GO" id="GO:0008483">
    <property type="term" value="F:transaminase activity"/>
    <property type="evidence" value="ECO:0007669"/>
    <property type="project" value="UniProtKB-KW"/>
</dbReference>
<dbReference type="CDD" id="cd00609">
    <property type="entry name" value="AAT_like"/>
    <property type="match status" value="1"/>
</dbReference>
<gene>
    <name evidence="2" type="ORF">QO002_000443</name>
</gene>
<dbReference type="RefSeq" id="WP_307226246.1">
    <property type="nucleotide sequence ID" value="NZ_JAUSVF010000001.1"/>
</dbReference>
<sequence>MTEGSMRDFALEAYMSKWEFVARYNLTGSDAESLRLPDLIAMADDAERDEFDNLSLSYTQTYGAPALRAEISRTYDTVAPDDVICFAGAEEGIYIAMKVLLTPADHAIVITPNYQAAETIPLSICAVSGVALDMENGWSLDIDKVKAAIRPNTKLISINFPNNPTGKILPREIFDALVALCRQHGIWLFSDEVYRLIERAPELRLPQAVDTYERGLSLNVMSKAYGLPGLRIGWIACKDRDLLQRFERYKHYLSICNSAPSEVLARIALRNREIILARTRGIVRSNIVLLNDFFADFPHLFDWKEPDGGCVAFIRYKGPEGVEAFTQRLVEEAGVFFLPSSVYRSELGPVPQNCLRIGFGHLDLQEGLAALRGFLMRNDPQ</sequence>
<proteinExistence type="predicted"/>
<keyword evidence="3" id="KW-1185">Reference proteome</keyword>